<dbReference type="InterPro" id="IPR049492">
    <property type="entry name" value="BD-FAE-like_dom"/>
</dbReference>
<proteinExistence type="predicted"/>
<feature type="domain" description="BD-FAE-like" evidence="2">
    <location>
        <begin position="39"/>
        <end position="203"/>
    </location>
</feature>
<keyword evidence="4" id="KW-1185">Reference proteome</keyword>
<sequence>MYIPPKVKPLCPPEQPPRFEDVVYAETTLDNGEAYTLRLDIYQDAHQTEPGPCIVYYFGGGWMWGEYKQKTQKAVYCRDLVRLTKQGYTIVCPDYRLVSQAVFPACIHDSKAVIRFLKAHAAQYHIDPQRIGVLGNSAGAHLAAMVAMSAGHPELEGTVGGNLDQSSSVRAACLFYTPADLEQSLREAAANLTGEPKDLTGTEIENVGNDKAGIVPALIVGYTGPGRTMQSLASVLERGDPTDPDWHFIELTRQCSPIHYASADNPPICLFHGGRDPIVPLSQSEALYKALLAAGADATFVSYSFGGHGPSLGEQVDQFAYRFLTDRL</sequence>
<feature type="domain" description="BD-FAE-like" evidence="2">
    <location>
        <begin position="250"/>
        <end position="291"/>
    </location>
</feature>
<dbReference type="PANTHER" id="PTHR48081:SF13">
    <property type="entry name" value="ALPHA_BETA HYDROLASE"/>
    <property type="match status" value="1"/>
</dbReference>
<dbReference type="GO" id="GO:0016787">
    <property type="term" value="F:hydrolase activity"/>
    <property type="evidence" value="ECO:0007669"/>
    <property type="project" value="UniProtKB-KW"/>
</dbReference>
<evidence type="ECO:0000259" key="2">
    <source>
        <dbReference type="Pfam" id="PF20434"/>
    </source>
</evidence>
<evidence type="ECO:0000313" key="3">
    <source>
        <dbReference type="EMBL" id="MEQ2519725.1"/>
    </source>
</evidence>
<dbReference type="InterPro" id="IPR029058">
    <property type="entry name" value="AB_hydrolase_fold"/>
</dbReference>
<dbReference type="InterPro" id="IPR050300">
    <property type="entry name" value="GDXG_lipolytic_enzyme"/>
</dbReference>
<dbReference type="PANTHER" id="PTHR48081">
    <property type="entry name" value="AB HYDROLASE SUPERFAMILY PROTEIN C4A8.06C"/>
    <property type="match status" value="1"/>
</dbReference>
<dbReference type="RefSeq" id="WP_349215159.1">
    <property type="nucleotide sequence ID" value="NZ_JBBMFA010000065.1"/>
</dbReference>
<organism evidence="3 4">
    <name type="scientific">Ruthenibacterium intestinale</name>
    <dbReference type="NCBI Taxonomy" id="3133163"/>
    <lineage>
        <taxon>Bacteria</taxon>
        <taxon>Bacillati</taxon>
        <taxon>Bacillota</taxon>
        <taxon>Clostridia</taxon>
        <taxon>Eubacteriales</taxon>
        <taxon>Oscillospiraceae</taxon>
        <taxon>Ruthenibacterium</taxon>
    </lineage>
</organism>
<protein>
    <submittedName>
        <fullName evidence="3">Alpha/beta hydrolase</fullName>
    </submittedName>
</protein>
<evidence type="ECO:0000313" key="4">
    <source>
        <dbReference type="Proteomes" id="UP001477672"/>
    </source>
</evidence>
<dbReference type="EMBL" id="JBBMFA010000065">
    <property type="protein sequence ID" value="MEQ2519725.1"/>
    <property type="molecule type" value="Genomic_DNA"/>
</dbReference>
<dbReference type="SUPFAM" id="SSF53474">
    <property type="entry name" value="alpha/beta-Hydrolases"/>
    <property type="match status" value="1"/>
</dbReference>
<dbReference type="Gene3D" id="3.40.50.1820">
    <property type="entry name" value="alpha/beta hydrolase"/>
    <property type="match status" value="1"/>
</dbReference>
<comment type="caution">
    <text evidence="3">The sequence shown here is derived from an EMBL/GenBank/DDBJ whole genome shotgun (WGS) entry which is preliminary data.</text>
</comment>
<evidence type="ECO:0000256" key="1">
    <source>
        <dbReference type="ARBA" id="ARBA00022801"/>
    </source>
</evidence>
<keyword evidence="1 3" id="KW-0378">Hydrolase</keyword>
<name>A0ABV1GD20_9FIRM</name>
<dbReference type="Proteomes" id="UP001477672">
    <property type="component" value="Unassembled WGS sequence"/>
</dbReference>
<gene>
    <name evidence="3" type="ORF">WMO24_04665</name>
</gene>
<accession>A0ABV1GD20</accession>
<dbReference type="Pfam" id="PF20434">
    <property type="entry name" value="BD-FAE"/>
    <property type="match status" value="2"/>
</dbReference>
<reference evidence="3 4" key="1">
    <citation type="submission" date="2024-03" db="EMBL/GenBank/DDBJ databases">
        <title>Human intestinal bacterial collection.</title>
        <authorList>
            <person name="Pauvert C."/>
            <person name="Hitch T.C.A."/>
            <person name="Clavel T."/>
        </authorList>
    </citation>
    <scope>NUCLEOTIDE SEQUENCE [LARGE SCALE GENOMIC DNA]</scope>
    <source>
        <strain evidence="3 4">CLA-JM-H11</strain>
    </source>
</reference>